<keyword evidence="3" id="KW-0813">Transport</keyword>
<feature type="domain" description="POTRA" evidence="10">
    <location>
        <begin position="71"/>
        <end position="146"/>
    </location>
</feature>
<comment type="subcellular location">
    <subcellularLocation>
        <location evidence="1">Cell outer membrane</location>
    </subcellularLocation>
</comment>
<keyword evidence="7" id="KW-0472">Membrane</keyword>
<feature type="signal peptide" evidence="9">
    <location>
        <begin position="1"/>
        <end position="26"/>
    </location>
</feature>
<dbReference type="Gene3D" id="2.40.160.50">
    <property type="entry name" value="membrane protein fhac: a member of the omp85/tpsb transporter family"/>
    <property type="match status" value="1"/>
</dbReference>
<evidence type="ECO:0000259" key="10">
    <source>
        <dbReference type="PROSITE" id="PS51779"/>
    </source>
</evidence>
<dbReference type="Pfam" id="PF03865">
    <property type="entry name" value="ShlB"/>
    <property type="match status" value="1"/>
</dbReference>
<dbReference type="Gene3D" id="3.10.20.310">
    <property type="entry name" value="membrane protein fhac"/>
    <property type="match status" value="1"/>
</dbReference>
<protein>
    <submittedName>
        <fullName evidence="11">ShlB/FhaC/HecB family hemolysin secretion/activation protein</fullName>
    </submittedName>
</protein>
<dbReference type="InterPro" id="IPR051544">
    <property type="entry name" value="TPS_OM_transporter"/>
</dbReference>
<dbReference type="Pfam" id="PF08479">
    <property type="entry name" value="POTRA_2"/>
    <property type="match status" value="1"/>
</dbReference>
<name>A0A847RFX8_9GAMM</name>
<evidence type="ECO:0000256" key="2">
    <source>
        <dbReference type="ARBA" id="ARBA00009055"/>
    </source>
</evidence>
<evidence type="ECO:0000256" key="4">
    <source>
        <dbReference type="ARBA" id="ARBA00022452"/>
    </source>
</evidence>
<dbReference type="PROSITE" id="PS51779">
    <property type="entry name" value="POTRA"/>
    <property type="match status" value="1"/>
</dbReference>
<comment type="similarity">
    <text evidence="2">Belongs to the TPS (TC 1.B.20) family.</text>
</comment>
<evidence type="ECO:0000313" key="11">
    <source>
        <dbReference type="EMBL" id="NLQ19180.1"/>
    </source>
</evidence>
<evidence type="ECO:0000256" key="7">
    <source>
        <dbReference type="ARBA" id="ARBA00023136"/>
    </source>
</evidence>
<dbReference type="Proteomes" id="UP000586067">
    <property type="component" value="Unassembled WGS sequence"/>
</dbReference>
<dbReference type="GO" id="GO:0008320">
    <property type="term" value="F:protein transmembrane transporter activity"/>
    <property type="evidence" value="ECO:0007669"/>
    <property type="project" value="TreeGrafter"/>
</dbReference>
<accession>A0A847RFX8</accession>
<dbReference type="GO" id="GO:0009279">
    <property type="term" value="C:cell outer membrane"/>
    <property type="evidence" value="ECO:0007669"/>
    <property type="project" value="UniProtKB-SubCell"/>
</dbReference>
<feature type="chain" id="PRO_5033035437" evidence="9">
    <location>
        <begin position="27"/>
        <end position="543"/>
    </location>
</feature>
<keyword evidence="12" id="KW-1185">Reference proteome</keyword>
<dbReference type="EMBL" id="JABAEK010000034">
    <property type="protein sequence ID" value="NLQ19180.1"/>
    <property type="molecule type" value="Genomic_DNA"/>
</dbReference>
<evidence type="ECO:0000256" key="3">
    <source>
        <dbReference type="ARBA" id="ARBA00022448"/>
    </source>
</evidence>
<sequence>MNNIRFKLLPLTLCVLAALGTSKVAAQDAPLGAGQVLQQNQAKELAPKKSDINLQLPGDAGQTVKPGGKTVALTKVAFIGNTVFADEVLLAELSEALQQPQDLAGLRNMAEQITNFYRASGYPFARALLPAQALTQGKLQIQIVEGKFGEVKATSDDNALAAKAQTFLTPLKTGEVIASKPLERSLLLITDLPGVQATPIVRPSTTQGAGDLEVKVTPEKRVSGEVGLDNHGSRFSGAYRASGVIKANRLLTVGDQLSFSWLYSSEETWLGGLQYSLPVGSSGLMANAGYAHTDYTLGKGFEGYKGTAAVSSVGLSYPVIRSQQANLSVQATYQYKDLDDKGLSGFKKATASHSLPLQLSFDKRDAFAGGGITYGQFIVTPGQLDIEQFGTTKDQNFTKLNLQVVRLQSLAERLTLVTKLDTQWTSKKDLDGSESFSLGGPQAVRAYPVSEGSASRGLVVQMEMRYATAYGLTPYTFVDAGQTARGDVDGSKRRISGAGLGSSYAWKTLQLDANLAWSLSGGDSQADTKGNDPRFWLSAKYSF</sequence>
<dbReference type="GO" id="GO:0046819">
    <property type="term" value="P:protein secretion by the type V secretion system"/>
    <property type="evidence" value="ECO:0007669"/>
    <property type="project" value="TreeGrafter"/>
</dbReference>
<dbReference type="InterPro" id="IPR013686">
    <property type="entry name" value="Polypept-transport_assoc_ShlB"/>
</dbReference>
<dbReference type="AlphaFoldDB" id="A0A847RFX8"/>
<keyword evidence="4" id="KW-1134">Transmembrane beta strand</keyword>
<evidence type="ECO:0000313" key="12">
    <source>
        <dbReference type="Proteomes" id="UP000586067"/>
    </source>
</evidence>
<dbReference type="PANTHER" id="PTHR34597:SF1">
    <property type="entry name" value="HEME_HEMOPEXIN TRANSPORTER PROTEIN HUXB"/>
    <property type="match status" value="1"/>
</dbReference>
<evidence type="ECO:0000256" key="8">
    <source>
        <dbReference type="ARBA" id="ARBA00023237"/>
    </source>
</evidence>
<dbReference type="RefSeq" id="WP_168827640.1">
    <property type="nucleotide sequence ID" value="NZ_CP073013.1"/>
</dbReference>
<keyword evidence="9" id="KW-0732">Signal</keyword>
<comment type="caution">
    <text evidence="11">The sequence shown here is derived from an EMBL/GenBank/DDBJ whole genome shotgun (WGS) entry which is preliminary data.</text>
</comment>
<proteinExistence type="inferred from homology"/>
<dbReference type="InterPro" id="IPR034746">
    <property type="entry name" value="POTRA"/>
</dbReference>
<dbReference type="GO" id="GO:0098046">
    <property type="term" value="C:type V protein secretion system complex"/>
    <property type="evidence" value="ECO:0007669"/>
    <property type="project" value="TreeGrafter"/>
</dbReference>
<keyword evidence="6" id="KW-0653">Protein transport</keyword>
<dbReference type="PANTHER" id="PTHR34597">
    <property type="entry name" value="SLR1661 PROTEIN"/>
    <property type="match status" value="1"/>
</dbReference>
<keyword evidence="5" id="KW-0812">Transmembrane</keyword>
<evidence type="ECO:0000256" key="5">
    <source>
        <dbReference type="ARBA" id="ARBA00022692"/>
    </source>
</evidence>
<organism evidence="11 12">
    <name type="scientific">Marinomonas profundi</name>
    <dbReference type="NCBI Taxonomy" id="2726122"/>
    <lineage>
        <taxon>Bacteria</taxon>
        <taxon>Pseudomonadati</taxon>
        <taxon>Pseudomonadota</taxon>
        <taxon>Gammaproteobacteria</taxon>
        <taxon>Oceanospirillales</taxon>
        <taxon>Oceanospirillaceae</taxon>
        <taxon>Marinomonas</taxon>
    </lineage>
</organism>
<evidence type="ECO:0000256" key="9">
    <source>
        <dbReference type="SAM" id="SignalP"/>
    </source>
</evidence>
<dbReference type="InterPro" id="IPR005565">
    <property type="entry name" value="Hemolysn_activator_HlyB_C"/>
</dbReference>
<evidence type="ECO:0000256" key="1">
    <source>
        <dbReference type="ARBA" id="ARBA00004442"/>
    </source>
</evidence>
<reference evidence="11 12" key="1">
    <citation type="submission" date="2020-04" db="EMBL/GenBank/DDBJ databases">
        <title>Marinomonas sp. M1K-6 isolated from the deep seawater of the Mariana Trench.</title>
        <authorList>
            <person name="Li Y."/>
        </authorList>
    </citation>
    <scope>NUCLEOTIDE SEQUENCE [LARGE SCALE GENOMIC DNA]</scope>
    <source>
        <strain evidence="11 12">M1K-6</strain>
    </source>
</reference>
<gene>
    <name evidence="11" type="ORF">HGG82_16395</name>
</gene>
<evidence type="ECO:0000256" key="6">
    <source>
        <dbReference type="ARBA" id="ARBA00022927"/>
    </source>
</evidence>
<keyword evidence="8" id="KW-0998">Cell outer membrane</keyword>